<dbReference type="Ensembl" id="ENSPCLT00000033513.1">
    <property type="protein sequence ID" value="ENSPCLP00000024119.1"/>
    <property type="gene ID" value="ENSPCLG00000021288.1"/>
</dbReference>
<dbReference type="Gene3D" id="1.10.8.10">
    <property type="entry name" value="DNA helicase RuvA subunit, C-terminal domain"/>
    <property type="match status" value="1"/>
</dbReference>
<dbReference type="PROSITE" id="PS51229">
    <property type="entry name" value="DCUN1"/>
    <property type="match status" value="1"/>
</dbReference>
<evidence type="ECO:0000256" key="5">
    <source>
        <dbReference type="SAM" id="MobiDB-lite"/>
    </source>
</evidence>
<organism evidence="7 8">
    <name type="scientific">Phasianus colchicus</name>
    <name type="common">Common pheasant</name>
    <dbReference type="NCBI Taxonomy" id="9054"/>
    <lineage>
        <taxon>Eukaryota</taxon>
        <taxon>Metazoa</taxon>
        <taxon>Chordata</taxon>
        <taxon>Craniata</taxon>
        <taxon>Vertebrata</taxon>
        <taxon>Euteleostomi</taxon>
        <taxon>Archelosauria</taxon>
        <taxon>Archosauria</taxon>
        <taxon>Dinosauria</taxon>
        <taxon>Saurischia</taxon>
        <taxon>Theropoda</taxon>
        <taxon>Coelurosauria</taxon>
        <taxon>Aves</taxon>
        <taxon>Neognathae</taxon>
        <taxon>Galloanserae</taxon>
        <taxon>Galliformes</taxon>
        <taxon>Phasianidae</taxon>
        <taxon>Phasianinae</taxon>
        <taxon>Phasianus</taxon>
    </lineage>
</organism>
<feature type="domain" description="DCUN1" evidence="6">
    <location>
        <begin position="317"/>
        <end position="505"/>
    </location>
</feature>
<evidence type="ECO:0000256" key="3">
    <source>
        <dbReference type="ARBA" id="ARBA00023242"/>
    </source>
</evidence>
<keyword evidence="8" id="KW-1185">Reference proteome</keyword>
<dbReference type="GO" id="GO:0045116">
    <property type="term" value="P:protein neddylation"/>
    <property type="evidence" value="ECO:0007669"/>
    <property type="project" value="TreeGrafter"/>
</dbReference>
<dbReference type="GO" id="GO:0005737">
    <property type="term" value="C:cytoplasm"/>
    <property type="evidence" value="ECO:0007669"/>
    <property type="project" value="UniProtKB-ARBA"/>
</dbReference>
<reference evidence="7" key="2">
    <citation type="submission" date="2025-09" db="UniProtKB">
        <authorList>
            <consortium name="Ensembl"/>
        </authorList>
    </citation>
    <scope>IDENTIFICATION</scope>
</reference>
<dbReference type="FunFam" id="1.10.238.10:FF:000030">
    <property type="entry name" value="DCN1-like protein"/>
    <property type="match status" value="1"/>
</dbReference>
<reference evidence="7" key="1">
    <citation type="submission" date="2025-08" db="UniProtKB">
        <authorList>
            <consortium name="Ensembl"/>
        </authorList>
    </citation>
    <scope>IDENTIFICATION</scope>
</reference>
<feature type="compositionally biased region" description="Pro residues" evidence="5">
    <location>
        <begin position="7"/>
        <end position="16"/>
    </location>
</feature>
<comment type="subcellular location">
    <subcellularLocation>
        <location evidence="1">Nucleus</location>
    </subcellularLocation>
</comment>
<dbReference type="InterPro" id="IPR009060">
    <property type="entry name" value="UBA-like_sf"/>
</dbReference>
<keyword evidence="3" id="KW-0539">Nucleus</keyword>
<gene>
    <name evidence="7" type="primary">DCUN1D2</name>
</gene>
<evidence type="ECO:0000313" key="8">
    <source>
        <dbReference type="Proteomes" id="UP000472261"/>
    </source>
</evidence>
<feature type="compositionally biased region" description="Low complexity" evidence="5">
    <location>
        <begin position="192"/>
        <end position="218"/>
    </location>
</feature>
<dbReference type="Gene3D" id="1.10.238.200">
    <property type="entry name" value="Cullin, PONY binding domain"/>
    <property type="match status" value="1"/>
</dbReference>
<name>A0A669QTN1_PHACC</name>
<dbReference type="FunFam" id="1.10.8.10:FF:000021">
    <property type="entry name" value="DCN1-like protein"/>
    <property type="match status" value="1"/>
</dbReference>
<sequence length="516" mass="56144">MLLEPQHPGPCPPPSGAEPLRDIHAEEPSQPSRGGVFPTPQTHGGNTQPPGPALSRTHLRAARGRAGEEGSGEEELRAPLRAPRGTGEAATKGKGKEAAARPPHSPAAGRDGPGPAAAGTRPQHGARGQRQQPRPARSGRPFALRRGPSAGAAPLSAKPHGRRSPDAPGAAGRSRSLPVPAAPGAVHDWSCSPRSGRTAAGRAAGAQPRAPRSSPRSAAADRRRRPGRCAPAREVLVVAAAAAAAPGGEVGQSAGGKMHKLKSSQKDKVRQFMAFTQAGERTAIYCLMQNEWKLEVATDNYFQNPDLYYKESMKNSVDRKKLEQLYNRYKDPQDENKIGIDGIQQFCDDLSLDPASISVLVVAWKFRAATQCEFSKKEFVDGMTELGCDSTEKLKALLPRLEQELKDPMKFKDFYQFTFNFAKNPGQKGLDLEMAIAYWNLVLSGRFKFLDLWNKFLLEHHKRSIPKDTWNLLLDFGNMIADDMSNYDEEGAWPVLIDDFVEYARPVVTGGKRKSS</sequence>
<evidence type="ECO:0000256" key="2">
    <source>
        <dbReference type="ARBA" id="ARBA00022786"/>
    </source>
</evidence>
<dbReference type="KEGG" id="pcoc:116242812"/>
<dbReference type="CDD" id="cd14412">
    <property type="entry name" value="UBA_DCNL2"/>
    <property type="match status" value="1"/>
</dbReference>
<protein>
    <recommendedName>
        <fullName evidence="4">DCN1-like protein</fullName>
    </recommendedName>
    <alternativeName>
        <fullName evidence="4">Defective in cullin neddylation protein 1-like protein</fullName>
    </alternativeName>
</protein>
<dbReference type="InterPro" id="IPR042460">
    <property type="entry name" value="DCN1-like_PONY"/>
</dbReference>
<dbReference type="RefSeq" id="XP_031469664.1">
    <property type="nucleotide sequence ID" value="XM_031613804.1"/>
</dbReference>
<dbReference type="CTD" id="55208"/>
<dbReference type="SUPFAM" id="SSF46934">
    <property type="entry name" value="UBA-like"/>
    <property type="match status" value="1"/>
</dbReference>
<evidence type="ECO:0000313" key="7">
    <source>
        <dbReference type="Ensembl" id="ENSPCLP00000024119.1"/>
    </source>
</evidence>
<evidence type="ECO:0000256" key="1">
    <source>
        <dbReference type="ARBA" id="ARBA00004123"/>
    </source>
</evidence>
<dbReference type="InterPro" id="IPR005176">
    <property type="entry name" value="PONY_dom"/>
</dbReference>
<evidence type="ECO:0000259" key="6">
    <source>
        <dbReference type="PROSITE" id="PS51229"/>
    </source>
</evidence>
<evidence type="ECO:0000256" key="4">
    <source>
        <dbReference type="RuleBase" id="RU363131"/>
    </source>
</evidence>
<feature type="region of interest" description="Disordered" evidence="5">
    <location>
        <begin position="1"/>
        <end position="230"/>
    </location>
</feature>
<dbReference type="Pfam" id="PF14555">
    <property type="entry name" value="UBA_4"/>
    <property type="match status" value="1"/>
</dbReference>
<dbReference type="FunFam" id="1.10.238.200:FF:000001">
    <property type="entry name" value="DCN1-like protein"/>
    <property type="match status" value="1"/>
</dbReference>
<dbReference type="Pfam" id="PF03556">
    <property type="entry name" value="Cullin_binding"/>
    <property type="match status" value="1"/>
</dbReference>
<dbReference type="PANTHER" id="PTHR12281">
    <property type="entry name" value="RP42 RELATED"/>
    <property type="match status" value="1"/>
</dbReference>
<feature type="compositionally biased region" description="Low complexity" evidence="5">
    <location>
        <begin position="106"/>
        <end position="141"/>
    </location>
</feature>
<dbReference type="GeneID" id="116242812"/>
<proteinExistence type="predicted"/>
<dbReference type="InterPro" id="IPR014764">
    <property type="entry name" value="DCN-prot"/>
</dbReference>
<dbReference type="GO" id="GO:0097602">
    <property type="term" value="F:cullin family protein binding"/>
    <property type="evidence" value="ECO:0007669"/>
    <property type="project" value="TreeGrafter"/>
</dbReference>
<dbReference type="GO" id="GO:0005634">
    <property type="term" value="C:nucleus"/>
    <property type="evidence" value="ECO:0007669"/>
    <property type="project" value="UniProtKB-SubCell"/>
</dbReference>
<dbReference type="GO" id="GO:0032182">
    <property type="term" value="F:ubiquitin-like protein binding"/>
    <property type="evidence" value="ECO:0007669"/>
    <property type="project" value="TreeGrafter"/>
</dbReference>
<dbReference type="PANTHER" id="PTHR12281:SF16">
    <property type="entry name" value="DCN1-LIKE PROTEIN 2"/>
    <property type="match status" value="1"/>
</dbReference>
<accession>A0A669QTN1</accession>
<dbReference type="Gene3D" id="1.10.238.10">
    <property type="entry name" value="EF-hand"/>
    <property type="match status" value="1"/>
</dbReference>
<dbReference type="OrthoDB" id="286637at2759"/>
<dbReference type="Proteomes" id="UP000472261">
    <property type="component" value="Unplaced"/>
</dbReference>
<dbReference type="AlphaFoldDB" id="A0A669QTN1"/>
<feature type="compositionally biased region" description="Polar residues" evidence="5">
    <location>
        <begin position="39"/>
        <end position="48"/>
    </location>
</feature>
<dbReference type="GO" id="GO:0031624">
    <property type="term" value="F:ubiquitin conjugating enzyme binding"/>
    <property type="evidence" value="ECO:0007669"/>
    <property type="project" value="TreeGrafter"/>
</dbReference>
<dbReference type="OMA" id="THGGNTQ"/>
<keyword evidence="2" id="KW-0833">Ubl conjugation pathway</keyword>
<dbReference type="GO" id="GO:2000436">
    <property type="term" value="P:positive regulation of protein neddylation"/>
    <property type="evidence" value="ECO:0007669"/>
    <property type="project" value="UniProtKB-ARBA"/>
</dbReference>
<dbReference type="GO" id="GO:0000151">
    <property type="term" value="C:ubiquitin ligase complex"/>
    <property type="evidence" value="ECO:0007669"/>
    <property type="project" value="TreeGrafter"/>
</dbReference>